<feature type="compositionally biased region" description="Basic and acidic residues" evidence="2">
    <location>
        <begin position="180"/>
        <end position="202"/>
    </location>
</feature>
<evidence type="ECO:0000313" key="3">
    <source>
        <dbReference type="EMBL" id="SLM37688.1"/>
    </source>
</evidence>
<evidence type="ECO:0000256" key="2">
    <source>
        <dbReference type="SAM" id="MobiDB-lite"/>
    </source>
</evidence>
<organism evidence="3 4">
    <name type="scientific">Lasallia pustulata</name>
    <dbReference type="NCBI Taxonomy" id="136370"/>
    <lineage>
        <taxon>Eukaryota</taxon>
        <taxon>Fungi</taxon>
        <taxon>Dikarya</taxon>
        <taxon>Ascomycota</taxon>
        <taxon>Pezizomycotina</taxon>
        <taxon>Lecanoromycetes</taxon>
        <taxon>OSLEUM clade</taxon>
        <taxon>Umbilicariomycetidae</taxon>
        <taxon>Umbilicariales</taxon>
        <taxon>Umbilicariaceae</taxon>
        <taxon>Lasallia</taxon>
    </lineage>
</organism>
<keyword evidence="3" id="KW-0378">Hydrolase</keyword>
<dbReference type="Proteomes" id="UP000192927">
    <property type="component" value="Unassembled WGS sequence"/>
</dbReference>
<reference evidence="4" key="1">
    <citation type="submission" date="2017-03" db="EMBL/GenBank/DDBJ databases">
        <authorList>
            <person name="Sharma R."/>
            <person name="Thines M."/>
        </authorList>
    </citation>
    <scope>NUCLEOTIDE SEQUENCE [LARGE SCALE GENOMIC DNA]</scope>
</reference>
<protein>
    <submittedName>
        <fullName evidence="3">Hippurate hydrolase</fullName>
    </submittedName>
</protein>
<dbReference type="PANTHER" id="PTHR11014">
    <property type="entry name" value="PEPTIDASE M20 FAMILY MEMBER"/>
    <property type="match status" value="1"/>
</dbReference>
<dbReference type="Pfam" id="PF01546">
    <property type="entry name" value="Peptidase_M20"/>
    <property type="match status" value="1"/>
</dbReference>
<dbReference type="GO" id="GO:0016787">
    <property type="term" value="F:hydrolase activity"/>
    <property type="evidence" value="ECO:0007669"/>
    <property type="project" value="UniProtKB-KW"/>
</dbReference>
<keyword evidence="4" id="KW-1185">Reference proteome</keyword>
<feature type="region of interest" description="Disordered" evidence="2">
    <location>
        <begin position="154"/>
        <end position="235"/>
    </location>
</feature>
<name>A0A1W5D3H3_9LECA</name>
<evidence type="ECO:0000313" key="4">
    <source>
        <dbReference type="Proteomes" id="UP000192927"/>
    </source>
</evidence>
<dbReference type="InterPro" id="IPR002933">
    <property type="entry name" value="Peptidase_M20"/>
</dbReference>
<comment type="similarity">
    <text evidence="1">Belongs to the peptidase M20A family.</text>
</comment>
<dbReference type="SUPFAM" id="SSF53187">
    <property type="entry name" value="Zn-dependent exopeptidases"/>
    <property type="match status" value="1"/>
</dbReference>
<proteinExistence type="inferred from homology"/>
<sequence>MDALPIREQNGLPYAITVIRTDTHGVKRPVMHACGHDMHGTSMMAVATLLHSATAEWSGTVIFLFQPDAEHGAGARAMVDDGLYEEVPVPDIVLGQHVTPLKTGVVAIRAGPVLAAADSFDVRIFGRGATAANLKTPSIPLCWPATSLSGFRASDERSSLKKKLPPAADPKPTCQPAEGGDERRDDEMGAAGREMEDMREGTVDPGAGHEAVQKCGDDVQPGPGGWSAEVSEEKG</sequence>
<dbReference type="EMBL" id="FWEW01001806">
    <property type="protein sequence ID" value="SLM37688.1"/>
    <property type="molecule type" value="Genomic_DNA"/>
</dbReference>
<accession>A0A1W5D3H3</accession>
<evidence type="ECO:0000256" key="1">
    <source>
        <dbReference type="ARBA" id="ARBA00006247"/>
    </source>
</evidence>
<dbReference type="Gene3D" id="3.40.630.10">
    <property type="entry name" value="Zn peptidases"/>
    <property type="match status" value="1"/>
</dbReference>
<dbReference type="InterPro" id="IPR017439">
    <property type="entry name" value="Amidohydrolase"/>
</dbReference>
<dbReference type="PANTHER" id="PTHR11014:SF63">
    <property type="entry name" value="METALLOPEPTIDASE, PUTATIVE (AFU_ORTHOLOGUE AFUA_6G09600)-RELATED"/>
    <property type="match status" value="1"/>
</dbReference>
<dbReference type="AlphaFoldDB" id="A0A1W5D3H3"/>